<dbReference type="Proteomes" id="UP000807025">
    <property type="component" value="Unassembled WGS sequence"/>
</dbReference>
<reference evidence="1" key="1">
    <citation type="submission" date="2020-11" db="EMBL/GenBank/DDBJ databases">
        <authorList>
            <consortium name="DOE Joint Genome Institute"/>
            <person name="Ahrendt S."/>
            <person name="Riley R."/>
            <person name="Andreopoulos W."/>
            <person name="Labutti K."/>
            <person name="Pangilinan J."/>
            <person name="Ruiz-Duenas F.J."/>
            <person name="Barrasa J.M."/>
            <person name="Sanchez-Garcia M."/>
            <person name="Camarero S."/>
            <person name="Miyauchi S."/>
            <person name="Serrano A."/>
            <person name="Linde D."/>
            <person name="Babiker R."/>
            <person name="Drula E."/>
            <person name="Ayuso-Fernandez I."/>
            <person name="Pacheco R."/>
            <person name="Padilla G."/>
            <person name="Ferreira P."/>
            <person name="Barriuso J."/>
            <person name="Kellner H."/>
            <person name="Castanera R."/>
            <person name="Alfaro M."/>
            <person name="Ramirez L."/>
            <person name="Pisabarro A.G."/>
            <person name="Kuo A."/>
            <person name="Tritt A."/>
            <person name="Lipzen A."/>
            <person name="He G."/>
            <person name="Yan M."/>
            <person name="Ng V."/>
            <person name="Cullen D."/>
            <person name="Martin F."/>
            <person name="Rosso M.-N."/>
            <person name="Henrissat B."/>
            <person name="Hibbett D."/>
            <person name="Martinez A.T."/>
            <person name="Grigoriev I.V."/>
        </authorList>
    </citation>
    <scope>NUCLEOTIDE SEQUENCE</scope>
    <source>
        <strain evidence="1">ATCC 90797</strain>
    </source>
</reference>
<gene>
    <name evidence="1" type="ORF">BDN71DRAFT_1453144</name>
</gene>
<organism evidence="1 2">
    <name type="scientific">Pleurotus eryngii</name>
    <name type="common">Boletus of the steppes</name>
    <dbReference type="NCBI Taxonomy" id="5323"/>
    <lineage>
        <taxon>Eukaryota</taxon>
        <taxon>Fungi</taxon>
        <taxon>Dikarya</taxon>
        <taxon>Basidiomycota</taxon>
        <taxon>Agaricomycotina</taxon>
        <taxon>Agaricomycetes</taxon>
        <taxon>Agaricomycetidae</taxon>
        <taxon>Agaricales</taxon>
        <taxon>Pleurotineae</taxon>
        <taxon>Pleurotaceae</taxon>
        <taxon>Pleurotus</taxon>
    </lineage>
</organism>
<dbReference type="EMBL" id="MU154623">
    <property type="protein sequence ID" value="KAF9491252.1"/>
    <property type="molecule type" value="Genomic_DNA"/>
</dbReference>
<protein>
    <submittedName>
        <fullName evidence="1">Uncharacterized protein</fullName>
    </submittedName>
</protein>
<evidence type="ECO:0000313" key="2">
    <source>
        <dbReference type="Proteomes" id="UP000807025"/>
    </source>
</evidence>
<dbReference type="AlphaFoldDB" id="A0A9P5ZPP4"/>
<accession>A0A9P5ZPP4</accession>
<proteinExistence type="predicted"/>
<name>A0A9P5ZPP4_PLEER</name>
<evidence type="ECO:0000313" key="1">
    <source>
        <dbReference type="EMBL" id="KAF9491252.1"/>
    </source>
</evidence>
<comment type="caution">
    <text evidence="1">The sequence shown here is derived from an EMBL/GenBank/DDBJ whole genome shotgun (WGS) entry which is preliminary data.</text>
</comment>
<keyword evidence="2" id="KW-1185">Reference proteome</keyword>
<sequence length="150" mass="16954">MINFPEVLHWTPSAPQFLSPPGGVEIEHLVDGNTRREMLVTGEEPDASRAVYDAYDEAHIAVTRTLSAGTGTVWFTVTRIQSYTSIICLDVRFVVEFRNSEECTRFLHEHMRKLHRSISVTDVAVIDDIMRALVPIRDDHLSGMLSRSSI</sequence>